<feature type="repeat" description="TPR" evidence="3">
    <location>
        <begin position="676"/>
        <end position="709"/>
    </location>
</feature>
<proteinExistence type="predicted"/>
<feature type="transmembrane region" description="Helical" evidence="4">
    <location>
        <begin position="375"/>
        <end position="398"/>
    </location>
</feature>
<feature type="transmembrane region" description="Helical" evidence="4">
    <location>
        <begin position="201"/>
        <end position="221"/>
    </location>
</feature>
<feature type="transmembrane region" description="Helical" evidence="4">
    <location>
        <begin position="39"/>
        <end position="56"/>
    </location>
</feature>
<dbReference type="InterPro" id="IPR011990">
    <property type="entry name" value="TPR-like_helical_dom_sf"/>
</dbReference>
<dbReference type="AlphaFoldDB" id="A0A1F5TSZ8"/>
<dbReference type="PANTHER" id="PTHR45586">
    <property type="entry name" value="TPR REPEAT-CONTAINING PROTEIN PA4667"/>
    <property type="match status" value="1"/>
</dbReference>
<keyword evidence="2 3" id="KW-0802">TPR repeat</keyword>
<feature type="transmembrane region" description="Helical" evidence="4">
    <location>
        <begin position="95"/>
        <end position="119"/>
    </location>
</feature>
<name>A0A1F5TSZ8_9BACT</name>
<dbReference type="Pfam" id="PF13174">
    <property type="entry name" value="TPR_6"/>
    <property type="match status" value="1"/>
</dbReference>
<feature type="transmembrane region" description="Helical" evidence="4">
    <location>
        <begin position="68"/>
        <end position="89"/>
    </location>
</feature>
<reference evidence="5 6" key="1">
    <citation type="journal article" date="2016" name="Nat. Commun.">
        <title>Thousands of microbial genomes shed light on interconnected biogeochemical processes in an aquifer system.</title>
        <authorList>
            <person name="Anantharaman K."/>
            <person name="Brown C.T."/>
            <person name="Hug L.A."/>
            <person name="Sharon I."/>
            <person name="Castelle C.J."/>
            <person name="Probst A.J."/>
            <person name="Thomas B.C."/>
            <person name="Singh A."/>
            <person name="Wilkins M.J."/>
            <person name="Karaoz U."/>
            <person name="Brodie E.L."/>
            <person name="Williams K.H."/>
            <person name="Hubbard S.S."/>
            <person name="Banfield J.F."/>
        </authorList>
    </citation>
    <scope>NUCLEOTIDE SEQUENCE [LARGE SCALE GENOMIC DNA]</scope>
</reference>
<evidence type="ECO:0000313" key="5">
    <source>
        <dbReference type="EMBL" id="OGF41927.1"/>
    </source>
</evidence>
<feature type="transmembrane region" description="Helical" evidence="4">
    <location>
        <begin position="410"/>
        <end position="430"/>
    </location>
</feature>
<protein>
    <submittedName>
        <fullName evidence="5">Uncharacterized protein</fullName>
    </submittedName>
</protein>
<dbReference type="EMBL" id="MFGO01000001">
    <property type="protein sequence ID" value="OGF41927.1"/>
    <property type="molecule type" value="Genomic_DNA"/>
</dbReference>
<evidence type="ECO:0000256" key="2">
    <source>
        <dbReference type="ARBA" id="ARBA00022803"/>
    </source>
</evidence>
<comment type="caution">
    <text evidence="5">The sequence shown here is derived from an EMBL/GenBank/DDBJ whole genome shotgun (WGS) entry which is preliminary data.</text>
</comment>
<keyword evidence="4" id="KW-1133">Transmembrane helix</keyword>
<evidence type="ECO:0000256" key="3">
    <source>
        <dbReference type="PROSITE-ProRule" id="PRU00339"/>
    </source>
</evidence>
<keyword evidence="4" id="KW-0812">Transmembrane</keyword>
<dbReference type="Gene3D" id="1.25.40.10">
    <property type="entry name" value="Tetratricopeptide repeat domain"/>
    <property type="match status" value="2"/>
</dbReference>
<evidence type="ECO:0000313" key="6">
    <source>
        <dbReference type="Proteomes" id="UP000177579"/>
    </source>
</evidence>
<keyword evidence="4" id="KW-0472">Membrane</keyword>
<sequence length="756" mass="88328">MLNSEKFIKYLIYGLAFFLPLFFLPVFNSLAGVDNFHKNFLLFATVPWVFVLWLLLKNNGKKFKLEINILDFFILVFLFFSFISTIFGIDRFSSFWGAYGYFGASFTSMLTMVLFYFLISRELKEGGVEKILKIVISSFGLIIIFFIFILYGISKYLVEWFEFSQGSFEDFSILIVFFNILLLAIFICGKNKQMFKKYPQMFLMKSLLVVSFLFLIFINFLPAWWCFSFGLILILIFDFITRGFGLRSETTQEIEQKEKELKKAKKIFFNFRIFFKNNSYKILILSLFFVSCVFIFFNFYNLNGYSTKERVSQKLQLDIGNTLDIAKKMRGRDLFLGVGLENFKYIFSDLRNAEMNNSPFWHIRFNKTASHILNLFISLGIFGLLSYLFIFTFWIYAAVKFLRNKKNNNICLFFITGIPFLVLFLGQFVYSVNINLLFLFWLFFGLNVGQLKIKNYELRLPRASEKVKNAIIKIIILISFFAWFVLLGYAVKYYAADIYFQMHTEDSMNRAIILNTYRYNYPADLAKYHAGIALREFKKEDNKRDLELAGGHFKKSIFFAGRAIELAPYYVVPYETLAMIYRQIGEYSYSYQELAIQMFKKASELEPSNPVLALELGKLLINNNPEEAILILEKAKGLKSNYLEAEFNLAKSYIGAGQEKEALMILEELSENNSRADIYYELGRAYYNLGDFRGAINSFRQVITVSPIHANALYGLGLSFEQTGEKQEALYFFKKVSALNPDNKELKEKIKELEEN</sequence>
<dbReference type="PANTHER" id="PTHR45586:SF1">
    <property type="entry name" value="LIPOPOLYSACCHARIDE ASSEMBLY PROTEIN B"/>
    <property type="match status" value="1"/>
</dbReference>
<feature type="transmembrane region" description="Helical" evidence="4">
    <location>
        <begin position="282"/>
        <end position="300"/>
    </location>
</feature>
<dbReference type="PROSITE" id="PS50293">
    <property type="entry name" value="TPR_REGION"/>
    <property type="match status" value="2"/>
</dbReference>
<dbReference type="InterPro" id="IPR051012">
    <property type="entry name" value="CellSynth/LPSAsmb/PSIAsmb"/>
</dbReference>
<gene>
    <name evidence="5" type="ORF">A2531_04830</name>
</gene>
<dbReference type="InterPro" id="IPR019734">
    <property type="entry name" value="TPR_rpt"/>
</dbReference>
<dbReference type="SUPFAM" id="SSF48452">
    <property type="entry name" value="TPR-like"/>
    <property type="match status" value="1"/>
</dbReference>
<feature type="transmembrane region" description="Helical" evidence="4">
    <location>
        <begin position="7"/>
        <end position="27"/>
    </location>
</feature>
<dbReference type="SMART" id="SM00028">
    <property type="entry name" value="TPR"/>
    <property type="match status" value="3"/>
</dbReference>
<accession>A0A1F5TSZ8</accession>
<dbReference type="Pfam" id="PF13432">
    <property type="entry name" value="TPR_16"/>
    <property type="match status" value="1"/>
</dbReference>
<feature type="transmembrane region" description="Helical" evidence="4">
    <location>
        <begin position="131"/>
        <end position="151"/>
    </location>
</feature>
<feature type="repeat" description="TPR" evidence="3">
    <location>
        <begin position="710"/>
        <end position="743"/>
    </location>
</feature>
<dbReference type="PROSITE" id="PS50005">
    <property type="entry name" value="TPR"/>
    <property type="match status" value="2"/>
</dbReference>
<keyword evidence="1" id="KW-0677">Repeat</keyword>
<feature type="transmembrane region" description="Helical" evidence="4">
    <location>
        <begin position="474"/>
        <end position="495"/>
    </location>
</feature>
<feature type="transmembrane region" description="Helical" evidence="4">
    <location>
        <begin position="171"/>
        <end position="189"/>
    </location>
</feature>
<organism evidence="5 6">
    <name type="scientific">Candidatus Falkowbacteria bacterium RIFOXYD2_FULL_34_120</name>
    <dbReference type="NCBI Taxonomy" id="1798007"/>
    <lineage>
        <taxon>Bacteria</taxon>
        <taxon>Candidatus Falkowiibacteriota</taxon>
    </lineage>
</organism>
<evidence type="ECO:0000256" key="4">
    <source>
        <dbReference type="SAM" id="Phobius"/>
    </source>
</evidence>
<evidence type="ECO:0000256" key="1">
    <source>
        <dbReference type="ARBA" id="ARBA00022737"/>
    </source>
</evidence>
<dbReference type="Proteomes" id="UP000177579">
    <property type="component" value="Unassembled WGS sequence"/>
</dbReference>